<dbReference type="STRING" id="108003.B1C78_08920"/>
<organism evidence="2 3">
    <name type="scientific">Thioalkalivibrio denitrificans</name>
    <dbReference type="NCBI Taxonomy" id="108003"/>
    <lineage>
        <taxon>Bacteria</taxon>
        <taxon>Pseudomonadati</taxon>
        <taxon>Pseudomonadota</taxon>
        <taxon>Gammaproteobacteria</taxon>
        <taxon>Chromatiales</taxon>
        <taxon>Ectothiorhodospiraceae</taxon>
        <taxon>Thioalkalivibrio</taxon>
    </lineage>
</organism>
<dbReference type="Proteomes" id="UP000189462">
    <property type="component" value="Unassembled WGS sequence"/>
</dbReference>
<proteinExistence type="predicted"/>
<evidence type="ECO:0000256" key="1">
    <source>
        <dbReference type="SAM" id="SignalP"/>
    </source>
</evidence>
<reference evidence="2 3" key="1">
    <citation type="submission" date="2017-02" db="EMBL/GenBank/DDBJ databases">
        <title>Genomic diversity within the haloalkaliphilic genus Thioalkalivibrio.</title>
        <authorList>
            <person name="Ahn A.-C."/>
            <person name="Meier-Kolthoff J."/>
            <person name="Overmars L."/>
            <person name="Richter M."/>
            <person name="Woyke T."/>
            <person name="Sorokin D.Y."/>
            <person name="Muyzer G."/>
        </authorList>
    </citation>
    <scope>NUCLEOTIDE SEQUENCE [LARGE SCALE GENOMIC DNA]</scope>
    <source>
        <strain evidence="2 3">ALJD</strain>
    </source>
</reference>
<comment type="caution">
    <text evidence="2">The sequence shown here is derived from an EMBL/GenBank/DDBJ whole genome shotgun (WGS) entry which is preliminary data.</text>
</comment>
<dbReference type="OrthoDB" id="9801609at2"/>
<evidence type="ECO:0000313" key="3">
    <source>
        <dbReference type="Proteomes" id="UP000189462"/>
    </source>
</evidence>
<keyword evidence="1" id="KW-0732">Signal</keyword>
<dbReference type="EMBL" id="MVBK01000048">
    <property type="protein sequence ID" value="OOG24329.1"/>
    <property type="molecule type" value="Genomic_DNA"/>
</dbReference>
<name>A0A1V3NGV9_9GAMM</name>
<dbReference type="RefSeq" id="WP_077278806.1">
    <property type="nucleotide sequence ID" value="NZ_MVBK01000048.1"/>
</dbReference>
<evidence type="ECO:0000313" key="2">
    <source>
        <dbReference type="EMBL" id="OOG24329.1"/>
    </source>
</evidence>
<feature type="signal peptide" evidence="1">
    <location>
        <begin position="1"/>
        <end position="33"/>
    </location>
</feature>
<keyword evidence="3" id="KW-1185">Reference proteome</keyword>
<dbReference type="AlphaFoldDB" id="A0A1V3NGV9"/>
<gene>
    <name evidence="2" type="ORF">B1C78_08920</name>
</gene>
<accession>A0A1V3NGV9</accession>
<protein>
    <submittedName>
        <fullName evidence="2">Uncharacterized protein</fullName>
    </submittedName>
</protein>
<feature type="chain" id="PRO_5013002606" evidence="1">
    <location>
        <begin position="34"/>
        <end position="532"/>
    </location>
</feature>
<sequence length="532" mass="60035">MPITMPLFAEHKRVRPLLRVSARLLGCLLPAIAAMAPATASQLAISEAIAVARTVSERFVEVCRDHTPAQSRRHVLADDRFAPYGDPQATAPGDELHRIDSASLSAWNLNLTVRVSEHRCQLAVWPNADRVYMFLIPPVSAWPGVRLNHEGVPEGGSMSDLRQYRSDPWEADDHYRVVEIMRFAGDSAVIGKYRRDRARTQDLVNNPGARWEVIRDDERTAAQQRLHDHRLLLIPARDGGSAPVFLEFHPRFYLYKHRGEESHPLYYAHQMDVLIDGQAIPAFEACTARTGNCARNAQRFRLTLDRDSAERIMSGRTLTLYARTTLGEEFEFQFAMQGAREALGQARVQVIERFTELLAAVRPPRATPPRPRVPANAFSADDARFCAREARATERAAGALRETEAGLEHERARIETERSALNLLASRAQSAQLRASSCRNMGAMQGGGCFTQQQQYEQLRGEYADRARRLDMSVTDFSRRVRAANREEERLSARLESFDRRCMSRGLTEDLYRQVCVDGPDAGSRWCAGFDF</sequence>